<organism evidence="1 3">
    <name type="scientific">Actinacidiphila reveromycinica</name>
    <dbReference type="NCBI Taxonomy" id="659352"/>
    <lineage>
        <taxon>Bacteria</taxon>
        <taxon>Bacillati</taxon>
        <taxon>Actinomycetota</taxon>
        <taxon>Actinomycetes</taxon>
        <taxon>Kitasatosporales</taxon>
        <taxon>Streptomycetaceae</taxon>
        <taxon>Actinacidiphila</taxon>
    </lineage>
</organism>
<dbReference type="RefSeq" id="WP_202236587.1">
    <property type="nucleotide sequence ID" value="NZ_AP018365.1"/>
</dbReference>
<gene>
    <name evidence="2" type="ORF">RVR_10603</name>
    <name evidence="1" type="ORF">RVR_7742</name>
</gene>
<dbReference type="Proteomes" id="UP000595703">
    <property type="component" value="Chromosome"/>
</dbReference>
<evidence type="ECO:0000313" key="2">
    <source>
        <dbReference type="EMBL" id="BBB00657.1"/>
    </source>
</evidence>
<dbReference type="EMBL" id="AP018365">
    <property type="protein sequence ID" value="BBB00657.1"/>
    <property type="molecule type" value="Genomic_DNA"/>
</dbReference>
<reference evidence="1 3" key="1">
    <citation type="journal article" date="2010" name="J. Bacteriol.">
        <title>Biochemical characterization of a novel indole prenyltransferase from Streptomyces sp. SN-593.</title>
        <authorList>
            <person name="Takahashi S."/>
            <person name="Takagi H."/>
            <person name="Toyoda A."/>
            <person name="Uramoto M."/>
            <person name="Nogawa T."/>
            <person name="Ueki M."/>
            <person name="Sakaki Y."/>
            <person name="Osada H."/>
        </authorList>
    </citation>
    <scope>NUCLEOTIDE SEQUENCE [LARGE SCALE GENOMIC DNA]</scope>
    <source>
        <strain evidence="1 3">SN-593</strain>
    </source>
</reference>
<reference evidence="1 3" key="2">
    <citation type="journal article" date="2011" name="J. Antibiot.">
        <title>Furaquinocins I and J: novel polyketide isoprenoid hybrid compounds from Streptomyces reveromyceticus SN-593.</title>
        <authorList>
            <person name="Panthee S."/>
            <person name="Takahashi S."/>
            <person name="Takagi H."/>
            <person name="Nogawa T."/>
            <person name="Oowada E."/>
            <person name="Uramoto M."/>
            <person name="Osada H."/>
        </authorList>
    </citation>
    <scope>NUCLEOTIDE SEQUENCE [LARGE SCALE GENOMIC DNA]</scope>
    <source>
        <strain evidence="1 3">SN-593</strain>
    </source>
</reference>
<dbReference type="EMBL" id="AP018365">
    <property type="protein sequence ID" value="BBB00604.1"/>
    <property type="molecule type" value="Genomic_DNA"/>
</dbReference>
<evidence type="ECO:0000313" key="1">
    <source>
        <dbReference type="EMBL" id="BBB00604.1"/>
    </source>
</evidence>
<dbReference type="AlphaFoldDB" id="A0A7U3VRD2"/>
<dbReference type="KEGG" id="arev:RVR_10603"/>
<dbReference type="KEGG" id="arev:RVR_7742"/>
<reference evidence="1 3" key="4">
    <citation type="journal article" date="2020" name="Sci. Rep.">
        <title>beta-carboline chemical signals induce reveromycin production through a LuxR family regulator in Streptomyces sp. SN-593.</title>
        <authorList>
            <person name="Panthee S."/>
            <person name="Kito N."/>
            <person name="Hayashi T."/>
            <person name="Shimizu T."/>
            <person name="Ishikawa J."/>
            <person name="Hamamoto H."/>
            <person name="Osada H."/>
            <person name="Takahashi S."/>
        </authorList>
    </citation>
    <scope>NUCLEOTIDE SEQUENCE [LARGE SCALE GENOMIC DNA]</scope>
    <source>
        <strain evidence="1 3">SN-593</strain>
    </source>
</reference>
<evidence type="ECO:0000313" key="3">
    <source>
        <dbReference type="Proteomes" id="UP000595703"/>
    </source>
</evidence>
<accession>A0A7U3VRD2</accession>
<name>A0A7U3VRD2_9ACTN</name>
<reference evidence="1 3" key="3">
    <citation type="journal article" date="2011" name="Nat. Chem. Biol.">
        <title>Reveromycin A biosynthesis uses RevG and RevJ for stereospecific spiroacetal formation.</title>
        <authorList>
            <person name="Takahashi S."/>
            <person name="Toyoda A."/>
            <person name="Sekiyama Y."/>
            <person name="Takagi H."/>
            <person name="Nogawa T."/>
            <person name="Uramoto M."/>
            <person name="Suzuki R."/>
            <person name="Koshino H."/>
            <person name="Kumano T."/>
            <person name="Panthee S."/>
            <person name="Dairi T."/>
            <person name="Ishikawa J."/>
            <person name="Ikeda H."/>
            <person name="Sakaki Y."/>
            <person name="Osada H."/>
        </authorList>
    </citation>
    <scope>NUCLEOTIDE SEQUENCE [LARGE SCALE GENOMIC DNA]</scope>
    <source>
        <strain evidence="1 3">SN-593</strain>
    </source>
</reference>
<keyword evidence="3" id="KW-1185">Reference proteome</keyword>
<sequence>MTTKSGQARRDLIAMFEEAQRVVSAEREHGRHLRAVVRQAVSNSRAVEDGGHVDVHMPLTDWQALRSAAYEQ</sequence>
<protein>
    <submittedName>
        <fullName evidence="1">Uncharacterized protein</fullName>
    </submittedName>
</protein>
<proteinExistence type="predicted"/>